<accession>A0A0F4Z1S7</accession>
<name>A0A0F4Z1S7_RASE3</name>
<dbReference type="Gene3D" id="1.20.80.10">
    <property type="match status" value="1"/>
</dbReference>
<keyword evidence="5" id="KW-1185">Reference proteome</keyword>
<evidence type="ECO:0000259" key="3">
    <source>
        <dbReference type="PROSITE" id="PS51228"/>
    </source>
</evidence>
<keyword evidence="2" id="KW-0446">Lipid-binding</keyword>
<dbReference type="Proteomes" id="UP000053958">
    <property type="component" value="Unassembled WGS sequence"/>
</dbReference>
<comment type="similarity">
    <text evidence="1">Belongs to the ACBP family.</text>
</comment>
<dbReference type="STRING" id="1408163.A0A0F4Z1S7"/>
<dbReference type="GO" id="GO:0000062">
    <property type="term" value="F:fatty-acyl-CoA binding"/>
    <property type="evidence" value="ECO:0007669"/>
    <property type="project" value="InterPro"/>
</dbReference>
<feature type="domain" description="ACB" evidence="3">
    <location>
        <begin position="21"/>
        <end position="110"/>
    </location>
</feature>
<dbReference type="Pfam" id="PF00887">
    <property type="entry name" value="ACBP"/>
    <property type="match status" value="1"/>
</dbReference>
<dbReference type="AlphaFoldDB" id="A0A0F4Z1S7"/>
<dbReference type="RefSeq" id="XP_013331084.1">
    <property type="nucleotide sequence ID" value="XM_013475630.1"/>
</dbReference>
<evidence type="ECO:0000313" key="4">
    <source>
        <dbReference type="EMBL" id="KKA24472.1"/>
    </source>
</evidence>
<dbReference type="EMBL" id="LASV01000061">
    <property type="protein sequence ID" value="KKA24472.1"/>
    <property type="molecule type" value="Genomic_DNA"/>
</dbReference>
<dbReference type="InterPro" id="IPR035984">
    <property type="entry name" value="Acyl-CoA-binding_sf"/>
</dbReference>
<evidence type="ECO:0000313" key="5">
    <source>
        <dbReference type="Proteomes" id="UP000053958"/>
    </source>
</evidence>
<proteinExistence type="inferred from homology"/>
<gene>
    <name evidence="4" type="ORF">T310_1501</name>
</gene>
<evidence type="ECO:0000256" key="1">
    <source>
        <dbReference type="ARBA" id="ARBA00005567"/>
    </source>
</evidence>
<dbReference type="GeneID" id="25313852"/>
<comment type="caution">
    <text evidence="4">The sequence shown here is derived from an EMBL/GenBank/DDBJ whole genome shotgun (WGS) entry which is preliminary data.</text>
</comment>
<protein>
    <recommendedName>
        <fullName evidence="3">ACB domain-containing protein</fullName>
    </recommendedName>
</protein>
<dbReference type="InterPro" id="IPR000582">
    <property type="entry name" value="Acyl-CoA-binding_protein"/>
</dbReference>
<organism evidence="4 5">
    <name type="scientific">Rasamsonia emersonii (strain ATCC 16479 / CBS 393.64 / IMI 116815)</name>
    <dbReference type="NCBI Taxonomy" id="1408163"/>
    <lineage>
        <taxon>Eukaryota</taxon>
        <taxon>Fungi</taxon>
        <taxon>Dikarya</taxon>
        <taxon>Ascomycota</taxon>
        <taxon>Pezizomycotina</taxon>
        <taxon>Eurotiomycetes</taxon>
        <taxon>Eurotiomycetidae</taxon>
        <taxon>Eurotiales</taxon>
        <taxon>Trichocomaceae</taxon>
        <taxon>Rasamsonia</taxon>
    </lineage>
</organism>
<evidence type="ECO:0000256" key="2">
    <source>
        <dbReference type="ARBA" id="ARBA00023121"/>
    </source>
</evidence>
<sequence length="111" mass="12506">MAPKDEDVYNDALKASGDEALAKAFLKAFKESSTLKTEPSLNEKQQLYGLFKQALQNPPFSEVKKPSVLQPWESGKWNAWKKVVDDGITPTEAQKKYIELVEELKAKYGTN</sequence>
<dbReference type="PROSITE" id="PS51228">
    <property type="entry name" value="ACB_2"/>
    <property type="match status" value="1"/>
</dbReference>
<dbReference type="SUPFAM" id="SSF47027">
    <property type="entry name" value="Acyl-CoA binding protein"/>
    <property type="match status" value="1"/>
</dbReference>
<dbReference type="InterPro" id="IPR014352">
    <property type="entry name" value="FERM/acyl-CoA-bd_prot_sf"/>
</dbReference>
<reference evidence="4 5" key="1">
    <citation type="submission" date="2015-04" db="EMBL/GenBank/DDBJ databases">
        <authorList>
            <person name="Heijne W.H."/>
            <person name="Fedorova N.D."/>
            <person name="Nierman W.C."/>
            <person name="Vollebregt A.W."/>
            <person name="Zhao Z."/>
            <person name="Wu L."/>
            <person name="Kumar M."/>
            <person name="Stam H."/>
            <person name="van den Berg M.A."/>
            <person name="Pel H.J."/>
        </authorList>
    </citation>
    <scope>NUCLEOTIDE SEQUENCE [LARGE SCALE GENOMIC DNA]</scope>
    <source>
        <strain evidence="4 5">CBS 393.64</strain>
    </source>
</reference>
<dbReference type="GO" id="GO:0006631">
    <property type="term" value="P:fatty acid metabolic process"/>
    <property type="evidence" value="ECO:0007669"/>
    <property type="project" value="TreeGrafter"/>
</dbReference>
<dbReference type="OrthoDB" id="346910at2759"/>
<dbReference type="PANTHER" id="PTHR23310">
    <property type="entry name" value="ACYL-COA-BINDING PROTEIN, ACBP"/>
    <property type="match status" value="1"/>
</dbReference>
<dbReference type="PANTHER" id="PTHR23310:SF62">
    <property type="entry name" value="ACYL-COA BINDING PROTEIN 1, ISOFORM A"/>
    <property type="match status" value="1"/>
</dbReference>